<proteinExistence type="predicted"/>
<dbReference type="KEGG" id="cna:AB433_13910"/>
<dbReference type="STRING" id="1348774.AB433_13910"/>
<keyword evidence="2" id="KW-1185">Reference proteome</keyword>
<evidence type="ECO:0000313" key="1">
    <source>
        <dbReference type="EMBL" id="AKM10815.1"/>
    </source>
</evidence>
<dbReference type="PROSITE" id="PS51257">
    <property type="entry name" value="PROKAR_LIPOPROTEIN"/>
    <property type="match status" value="1"/>
</dbReference>
<reference evidence="1 2" key="1">
    <citation type="submission" date="2015-06" db="EMBL/GenBank/DDBJ databases">
        <authorList>
            <person name="Zeng Y."/>
            <person name="Huang Y."/>
        </authorList>
    </citation>
    <scope>NUCLEOTIDE SEQUENCE [LARGE SCALE GENOMIC DNA]</scope>
    <source>
        <strain evidence="1 2">PQ-2</strain>
    </source>
</reference>
<gene>
    <name evidence="1" type="ORF">AB433_13910</name>
</gene>
<dbReference type="Gene3D" id="3.40.50.10610">
    <property type="entry name" value="ABC-type transport auxiliary lipoprotein component"/>
    <property type="match status" value="1"/>
</dbReference>
<dbReference type="AlphaFoldDB" id="A0A0G3XH04"/>
<dbReference type="SUPFAM" id="SSF159594">
    <property type="entry name" value="XCC0632-like"/>
    <property type="match status" value="1"/>
</dbReference>
<dbReference type="PATRIC" id="fig|1348774.3.peg.2925"/>
<protein>
    <submittedName>
        <fullName evidence="1">Uncharacterized protein</fullName>
    </submittedName>
</protein>
<organism evidence="1 2">
    <name type="scientific">Croceicoccus naphthovorans</name>
    <dbReference type="NCBI Taxonomy" id="1348774"/>
    <lineage>
        <taxon>Bacteria</taxon>
        <taxon>Pseudomonadati</taxon>
        <taxon>Pseudomonadota</taxon>
        <taxon>Alphaproteobacteria</taxon>
        <taxon>Sphingomonadales</taxon>
        <taxon>Erythrobacteraceae</taxon>
        <taxon>Croceicoccus</taxon>
    </lineage>
</organism>
<evidence type="ECO:0000313" key="2">
    <source>
        <dbReference type="Proteomes" id="UP000035287"/>
    </source>
</evidence>
<name>A0A0G3XH04_9SPHN</name>
<dbReference type="Proteomes" id="UP000035287">
    <property type="component" value="Chromosome"/>
</dbReference>
<dbReference type="EMBL" id="CP011770">
    <property type="protein sequence ID" value="AKM10815.1"/>
    <property type="molecule type" value="Genomic_DNA"/>
</dbReference>
<accession>A0A0G3XH04</accession>
<sequence>MMETRSMVLRLTAPVALALMLAGCISIGGGGEAPEQLITFRATDAPAPGSGVTTDMTNAIVVFAPEVDDRLDVNRVPVQVDETGVAYLKDATYVDRPARLFQHLLAETLRAKSGRLVIEGEDPGVQVRTRVYGRLIEAGYDAQTSSVSVVYDAIAITPDGSVRQERFGSTVDGVPAEAASVAPALNRAANAVALQAAEWVTAGS</sequence>